<gene>
    <name evidence="3" type="ORF">J5Y10_15225</name>
</gene>
<sequence length="378" mass="40688">MPLPLAGIRVLDCSSVVMGPYAARLLADQGAEVLKVEPPEGDVLRRAGQGGAMFAHLNRGKRAVALDLKAAEGKAALRRLAEGADVLLHNMRADAAARLGLTREALRGVNPRLIVASAVGYGAGGPYSARPAYDDLIQAASGLADVMGRVSPDGEPRYVPLTLSDRVVGIQLAQAVTAALFARERGGEGAEIEIPMFETFADLVLGDHLGGLSFDPPQGGPHYPRLMTPQRRPYRTRDGHIAVLLYNDAHWRRFFRAVGREPEMEADPRLRDHAGRTANFHHAYGLVGEILAERGTAEWLELLCGLDIPAAPVNSVEALLDDPHLRAVGYWREAALPEGCTLRSTAPVGRWAGQEDAPLRPSPDLPANGDEEIAWTSR</sequence>
<dbReference type="InterPro" id="IPR003673">
    <property type="entry name" value="CoA-Trfase_fam_III"/>
</dbReference>
<keyword evidence="1 3" id="KW-0808">Transferase</keyword>
<dbReference type="EMBL" id="JAGIZA010000009">
    <property type="protein sequence ID" value="MBP0494136.1"/>
    <property type="molecule type" value="Genomic_DNA"/>
</dbReference>
<dbReference type="RefSeq" id="WP_209374890.1">
    <property type="nucleotide sequence ID" value="NZ_JAGIZA010000009.1"/>
</dbReference>
<dbReference type="SUPFAM" id="SSF89796">
    <property type="entry name" value="CoA-transferase family III (CaiB/BaiF)"/>
    <property type="match status" value="1"/>
</dbReference>
<dbReference type="AlphaFoldDB" id="A0A940MXW9"/>
<dbReference type="PANTHER" id="PTHR48207:SF4">
    <property type="entry name" value="BLL6097 PROTEIN"/>
    <property type="match status" value="1"/>
</dbReference>
<dbReference type="Pfam" id="PF02515">
    <property type="entry name" value="CoA_transf_3"/>
    <property type="match status" value="1"/>
</dbReference>
<dbReference type="InterPro" id="IPR044855">
    <property type="entry name" value="CoA-Trfase_III_dom3_sf"/>
</dbReference>
<evidence type="ECO:0000313" key="3">
    <source>
        <dbReference type="EMBL" id="MBP0494136.1"/>
    </source>
</evidence>
<feature type="region of interest" description="Disordered" evidence="2">
    <location>
        <begin position="352"/>
        <end position="378"/>
    </location>
</feature>
<dbReference type="InterPro" id="IPR023606">
    <property type="entry name" value="CoA-Trfase_III_dom_1_sf"/>
</dbReference>
<comment type="caution">
    <text evidence="3">The sequence shown here is derived from an EMBL/GenBank/DDBJ whole genome shotgun (WGS) entry which is preliminary data.</text>
</comment>
<proteinExistence type="predicted"/>
<protein>
    <submittedName>
        <fullName evidence="3">CoA transferase</fullName>
    </submittedName>
</protein>
<organism evidence="3 4">
    <name type="scientific">Roseomonas indoligenes</name>
    <dbReference type="NCBI Taxonomy" id="2820811"/>
    <lineage>
        <taxon>Bacteria</taxon>
        <taxon>Pseudomonadati</taxon>
        <taxon>Pseudomonadota</taxon>
        <taxon>Alphaproteobacteria</taxon>
        <taxon>Acetobacterales</taxon>
        <taxon>Roseomonadaceae</taxon>
        <taxon>Roseomonas</taxon>
    </lineage>
</organism>
<dbReference type="GO" id="GO:0008410">
    <property type="term" value="F:CoA-transferase activity"/>
    <property type="evidence" value="ECO:0007669"/>
    <property type="project" value="TreeGrafter"/>
</dbReference>
<evidence type="ECO:0000256" key="2">
    <source>
        <dbReference type="SAM" id="MobiDB-lite"/>
    </source>
</evidence>
<accession>A0A940MXW9</accession>
<dbReference type="Proteomes" id="UP000677537">
    <property type="component" value="Unassembled WGS sequence"/>
</dbReference>
<dbReference type="PANTHER" id="PTHR48207">
    <property type="entry name" value="SUCCINATE--HYDROXYMETHYLGLUTARATE COA-TRANSFERASE"/>
    <property type="match status" value="1"/>
</dbReference>
<evidence type="ECO:0000313" key="4">
    <source>
        <dbReference type="Proteomes" id="UP000677537"/>
    </source>
</evidence>
<name>A0A940MXW9_9PROT</name>
<keyword evidence="4" id="KW-1185">Reference proteome</keyword>
<dbReference type="Gene3D" id="3.40.50.10540">
    <property type="entry name" value="Crotonobetainyl-coa:carnitine coa-transferase, domain 1"/>
    <property type="match status" value="1"/>
</dbReference>
<feature type="compositionally biased region" description="Acidic residues" evidence="2">
    <location>
        <begin position="369"/>
        <end position="378"/>
    </location>
</feature>
<dbReference type="Gene3D" id="3.30.1540.10">
    <property type="entry name" value="formyl-coa transferase, domain 3"/>
    <property type="match status" value="1"/>
</dbReference>
<dbReference type="InterPro" id="IPR050483">
    <property type="entry name" value="CoA-transferase_III_domain"/>
</dbReference>
<evidence type="ECO:0000256" key="1">
    <source>
        <dbReference type="ARBA" id="ARBA00022679"/>
    </source>
</evidence>
<reference evidence="3" key="1">
    <citation type="submission" date="2021-03" db="EMBL/GenBank/DDBJ databases">
        <authorList>
            <person name="So Y."/>
        </authorList>
    </citation>
    <scope>NUCLEOTIDE SEQUENCE</scope>
    <source>
        <strain evidence="3">SG15</strain>
    </source>
</reference>